<evidence type="ECO:0000313" key="2">
    <source>
        <dbReference type="Proteomes" id="UP000654370"/>
    </source>
</evidence>
<accession>A0A8H7PIW1</accession>
<proteinExistence type="predicted"/>
<name>A0A8H7PIW1_MORIS</name>
<evidence type="ECO:0000313" key="1">
    <source>
        <dbReference type="EMBL" id="KAG2174746.1"/>
    </source>
</evidence>
<keyword evidence="2" id="KW-1185">Reference proteome</keyword>
<organism evidence="1 2">
    <name type="scientific">Mortierella isabellina</name>
    <name type="common">Filamentous fungus</name>
    <name type="synonym">Umbelopsis isabellina</name>
    <dbReference type="NCBI Taxonomy" id="91625"/>
    <lineage>
        <taxon>Eukaryota</taxon>
        <taxon>Fungi</taxon>
        <taxon>Fungi incertae sedis</taxon>
        <taxon>Mucoromycota</taxon>
        <taxon>Mucoromycotina</taxon>
        <taxon>Umbelopsidomycetes</taxon>
        <taxon>Umbelopsidales</taxon>
        <taxon>Umbelopsidaceae</taxon>
        <taxon>Umbelopsis</taxon>
    </lineage>
</organism>
<dbReference type="Proteomes" id="UP000654370">
    <property type="component" value="Unassembled WGS sequence"/>
</dbReference>
<protein>
    <submittedName>
        <fullName evidence="1">Uncharacterized protein</fullName>
    </submittedName>
</protein>
<reference evidence="1" key="1">
    <citation type="submission" date="2020-12" db="EMBL/GenBank/DDBJ databases">
        <title>Metabolic potential, ecology and presence of endohyphal bacteria is reflected in genomic diversity of Mucoromycotina.</title>
        <authorList>
            <person name="Muszewska A."/>
            <person name="Okrasinska A."/>
            <person name="Steczkiewicz K."/>
            <person name="Drgas O."/>
            <person name="Orlowska M."/>
            <person name="Perlinska-Lenart U."/>
            <person name="Aleksandrzak-Piekarczyk T."/>
            <person name="Szatraj K."/>
            <person name="Zielenkiewicz U."/>
            <person name="Pilsyk S."/>
            <person name="Malc E."/>
            <person name="Mieczkowski P."/>
            <person name="Kruszewska J.S."/>
            <person name="Biernat P."/>
            <person name="Pawlowska J."/>
        </authorList>
    </citation>
    <scope>NUCLEOTIDE SEQUENCE</scope>
    <source>
        <strain evidence="1">WA0000067209</strain>
    </source>
</reference>
<dbReference type="AlphaFoldDB" id="A0A8H7PIW1"/>
<comment type="caution">
    <text evidence="1">The sequence shown here is derived from an EMBL/GenBank/DDBJ whole genome shotgun (WGS) entry which is preliminary data.</text>
</comment>
<gene>
    <name evidence="1" type="ORF">INT43_005804</name>
</gene>
<sequence>MLPQQTDSLLRRGMWQTNGEDPIYLCQIDRWRMSALALLDCLDYTATVTSLSQINAVEVRTKVDDTEVGVEEPELGLAWVLEPVVEVEGLVAAPIAWQVHDPDAVTFRSPLAVIIVPHDEPSHGKL</sequence>
<dbReference type="EMBL" id="JAEPQZ010000012">
    <property type="protein sequence ID" value="KAG2174746.1"/>
    <property type="molecule type" value="Genomic_DNA"/>
</dbReference>